<dbReference type="InterPro" id="IPR046328">
    <property type="entry name" value="ETS_fam"/>
</dbReference>
<dbReference type="Gene3D" id="1.10.10.10">
    <property type="entry name" value="Winged helix-like DNA-binding domain superfamily/Winged helix DNA-binding domain"/>
    <property type="match status" value="1"/>
</dbReference>
<evidence type="ECO:0000256" key="1">
    <source>
        <dbReference type="ARBA" id="ARBA00005562"/>
    </source>
</evidence>
<protein>
    <submittedName>
        <fullName evidence="6">(spotted green pufferfish) hypothetical protein</fullName>
    </submittedName>
</protein>
<dbReference type="PANTHER" id="PTHR11849:SF306">
    <property type="entry name" value="ETS TRANSLOCATION VARIANT 3-LIKE PROTEIN"/>
    <property type="match status" value="1"/>
</dbReference>
<dbReference type="PROSITE" id="PS50061">
    <property type="entry name" value="ETS_DOMAIN_3"/>
    <property type="match status" value="1"/>
</dbReference>
<dbReference type="GO" id="GO:0005634">
    <property type="term" value="C:nucleus"/>
    <property type="evidence" value="ECO:0007669"/>
    <property type="project" value="UniProtKB-SubCell"/>
</dbReference>
<feature type="domain" description="ETS" evidence="5">
    <location>
        <begin position="16"/>
        <end position="99"/>
    </location>
</feature>
<comment type="caution">
    <text evidence="6">The sequence shown here is derived from an EMBL/GenBank/DDBJ whole genome shotgun (WGS) entry which is preliminary data.</text>
</comment>
<dbReference type="InterPro" id="IPR000418">
    <property type="entry name" value="Ets_dom"/>
</dbReference>
<dbReference type="AlphaFoldDB" id="Q4TEP3"/>
<accession>Q4TEP3</accession>
<keyword evidence="3" id="KW-0539">Nucleus</keyword>
<proteinExistence type="inferred from homology"/>
<organism evidence="6">
    <name type="scientific">Tetraodon nigroviridis</name>
    <name type="common">Spotted green pufferfish</name>
    <name type="synonym">Chelonodon nigroviridis</name>
    <dbReference type="NCBI Taxonomy" id="99883"/>
    <lineage>
        <taxon>Eukaryota</taxon>
        <taxon>Metazoa</taxon>
        <taxon>Chordata</taxon>
        <taxon>Craniata</taxon>
        <taxon>Vertebrata</taxon>
        <taxon>Euteleostomi</taxon>
        <taxon>Actinopterygii</taxon>
        <taxon>Neopterygii</taxon>
        <taxon>Teleostei</taxon>
        <taxon>Neoteleostei</taxon>
        <taxon>Acanthomorphata</taxon>
        <taxon>Eupercaria</taxon>
        <taxon>Tetraodontiformes</taxon>
        <taxon>Tetradontoidea</taxon>
        <taxon>Tetraodontidae</taxon>
        <taxon>Tetraodon</taxon>
    </lineage>
</organism>
<reference evidence="6" key="2">
    <citation type="submission" date="2004-02" db="EMBL/GenBank/DDBJ databases">
        <authorList>
            <consortium name="Genoscope"/>
            <consortium name="Whitehead Institute Centre for Genome Research"/>
        </authorList>
    </citation>
    <scope>NUCLEOTIDE SEQUENCE</scope>
</reference>
<dbReference type="PROSITE" id="PS00345">
    <property type="entry name" value="ETS_DOMAIN_1"/>
    <property type="match status" value="1"/>
</dbReference>
<reference evidence="6" key="1">
    <citation type="journal article" date="2004" name="Nature">
        <title>Genome duplication in the teleost fish Tetraodon nigroviridis reveals the early vertebrate proto-karyotype.</title>
        <authorList>
            <person name="Jaillon O."/>
            <person name="Aury J.-M."/>
            <person name="Brunet F."/>
            <person name="Petit J.-L."/>
            <person name="Stange-Thomann N."/>
            <person name="Mauceli E."/>
            <person name="Bouneau L."/>
            <person name="Fischer C."/>
            <person name="Ozouf-Costaz C."/>
            <person name="Bernot A."/>
            <person name="Nicaud S."/>
            <person name="Jaffe D."/>
            <person name="Fisher S."/>
            <person name="Lutfalla G."/>
            <person name="Dossat C."/>
            <person name="Segurens B."/>
            <person name="Dasilva C."/>
            <person name="Salanoubat M."/>
            <person name="Levy M."/>
            <person name="Boudet N."/>
            <person name="Castellano S."/>
            <person name="Anthouard V."/>
            <person name="Jubin C."/>
            <person name="Castelli V."/>
            <person name="Katinka M."/>
            <person name="Vacherie B."/>
            <person name="Biemont C."/>
            <person name="Skalli Z."/>
            <person name="Cattolico L."/>
            <person name="Poulain J."/>
            <person name="De Berardinis V."/>
            <person name="Cruaud C."/>
            <person name="Duprat S."/>
            <person name="Brottier P."/>
            <person name="Coutanceau J.-P."/>
            <person name="Gouzy J."/>
            <person name="Parra G."/>
            <person name="Lardier G."/>
            <person name="Chapple C."/>
            <person name="McKernan K.J."/>
            <person name="McEwan P."/>
            <person name="Bosak S."/>
            <person name="Kellis M."/>
            <person name="Volff J.-N."/>
            <person name="Guigo R."/>
            <person name="Zody M.C."/>
            <person name="Mesirov J."/>
            <person name="Lindblad-Toh K."/>
            <person name="Birren B."/>
            <person name="Nusbaum C."/>
            <person name="Kahn D."/>
            <person name="Robinson-Rechavi M."/>
            <person name="Laudet V."/>
            <person name="Schachter V."/>
            <person name="Quetier F."/>
            <person name="Saurin W."/>
            <person name="Scarpelli C."/>
            <person name="Wincker P."/>
            <person name="Lander E.S."/>
            <person name="Weissenbach J."/>
            <person name="Roest Crollius H."/>
        </authorList>
    </citation>
    <scope>NUCLEOTIDE SEQUENCE [LARGE SCALE GENOMIC DNA]</scope>
</reference>
<dbReference type="Pfam" id="PF00178">
    <property type="entry name" value="Ets"/>
    <property type="match status" value="1"/>
</dbReference>
<dbReference type="SMART" id="SM00413">
    <property type="entry name" value="ETS"/>
    <property type="match status" value="1"/>
</dbReference>
<feature type="non-terminal residue" evidence="6">
    <location>
        <position position="1"/>
    </location>
</feature>
<dbReference type="EMBL" id="CAAE01005210">
    <property type="protein sequence ID" value="CAF88639.1"/>
    <property type="molecule type" value="Genomic_DNA"/>
</dbReference>
<keyword evidence="2 3" id="KW-0238">DNA-binding</keyword>
<dbReference type="PANTHER" id="PTHR11849">
    <property type="entry name" value="ETS"/>
    <property type="match status" value="1"/>
</dbReference>
<dbReference type="KEGG" id="tng:GSTEN00002142G001"/>
<gene>
    <name evidence="6" type="ORF">GSTENG00002142001</name>
</gene>
<comment type="similarity">
    <text evidence="1 3">Belongs to the ETS family.</text>
</comment>
<dbReference type="PRINTS" id="PR00454">
    <property type="entry name" value="ETSDOMAIN"/>
</dbReference>
<sequence>PDWAYKPAWTAGSRQVQLWHFLLELLGRREGGAEGGAIAWGGEWGEFVIQDPEKLARLWGERKGKPQHELRQAQPGTQILLQQTHPSQKQRETIHLQVQREQAGAGPAASSCRPPAPVPPGPRPVFFPRCVPQPVPGPGPIHLPWVSAGACPGIALLERQPSAFPPLASALQASARVWLHRSAAGWGPQQARPGLPRGDTWTAAGGQGSCQ</sequence>
<feature type="region of interest" description="Disordered" evidence="4">
    <location>
        <begin position="186"/>
        <end position="211"/>
    </location>
</feature>
<dbReference type="GO" id="GO:0000981">
    <property type="term" value="F:DNA-binding transcription factor activity, RNA polymerase II-specific"/>
    <property type="evidence" value="ECO:0007669"/>
    <property type="project" value="TreeGrafter"/>
</dbReference>
<evidence type="ECO:0000256" key="3">
    <source>
        <dbReference type="RuleBase" id="RU004019"/>
    </source>
</evidence>
<dbReference type="GO" id="GO:0030154">
    <property type="term" value="P:cell differentiation"/>
    <property type="evidence" value="ECO:0007669"/>
    <property type="project" value="TreeGrafter"/>
</dbReference>
<evidence type="ECO:0000313" key="6">
    <source>
        <dbReference type="EMBL" id="CAF88639.1"/>
    </source>
</evidence>
<evidence type="ECO:0000256" key="2">
    <source>
        <dbReference type="ARBA" id="ARBA00023125"/>
    </source>
</evidence>
<dbReference type="GO" id="GO:0043565">
    <property type="term" value="F:sequence-specific DNA binding"/>
    <property type="evidence" value="ECO:0007669"/>
    <property type="project" value="InterPro"/>
</dbReference>
<name>Q4TEP3_TETNG</name>
<evidence type="ECO:0000256" key="4">
    <source>
        <dbReference type="SAM" id="MobiDB-lite"/>
    </source>
</evidence>
<evidence type="ECO:0000259" key="5">
    <source>
        <dbReference type="PROSITE" id="PS50061"/>
    </source>
</evidence>
<dbReference type="SUPFAM" id="SSF46785">
    <property type="entry name" value="Winged helix' DNA-binding domain"/>
    <property type="match status" value="1"/>
</dbReference>
<dbReference type="InterPro" id="IPR036388">
    <property type="entry name" value="WH-like_DNA-bd_sf"/>
</dbReference>
<dbReference type="InterPro" id="IPR036390">
    <property type="entry name" value="WH_DNA-bd_sf"/>
</dbReference>
<comment type="subcellular location">
    <subcellularLocation>
        <location evidence="3">Nucleus</location>
    </subcellularLocation>
</comment>